<protein>
    <submittedName>
        <fullName evidence="2">4,4'-diapophytoene desaturase</fullName>
        <ecNumber evidence="2">1.3.8.2</ecNumber>
        <ecNumber evidence="2">1.3.99.29</ecNumber>
    </submittedName>
</protein>
<accession>A0A084FVN8</accession>
<keyword evidence="2" id="KW-0560">Oxidoreductase</keyword>
<evidence type="ECO:0000313" key="3">
    <source>
        <dbReference type="Proteomes" id="UP000028545"/>
    </source>
</evidence>
<dbReference type="Gene3D" id="3.50.50.60">
    <property type="entry name" value="FAD/NAD(P)-binding domain"/>
    <property type="match status" value="1"/>
</dbReference>
<dbReference type="PRINTS" id="PR00419">
    <property type="entry name" value="ADXRDTASE"/>
</dbReference>
<dbReference type="VEuPathDB" id="FungiDB:SAPIO_CDS10553"/>
<dbReference type="KEGG" id="sapo:SAPIO_CDS10553"/>
<gene>
    <name evidence="2" type="ORF">SAPIO_CDS10553</name>
</gene>
<dbReference type="Pfam" id="PF13450">
    <property type="entry name" value="NAD_binding_8"/>
    <property type="match status" value="1"/>
</dbReference>
<name>A0A084FVN8_PSEDA</name>
<comment type="caution">
    <text evidence="2">The sequence shown here is derived from an EMBL/GenBank/DDBJ whole genome shotgun (WGS) entry which is preliminary data.</text>
</comment>
<reference evidence="2 3" key="1">
    <citation type="journal article" date="2014" name="Genome Announc.">
        <title>Draft genome sequence of the pathogenic fungus Scedosporium apiospermum.</title>
        <authorList>
            <person name="Vandeputte P."/>
            <person name="Ghamrawi S."/>
            <person name="Rechenmann M."/>
            <person name="Iltis A."/>
            <person name="Giraud S."/>
            <person name="Fleury M."/>
            <person name="Thornton C."/>
            <person name="Delhaes L."/>
            <person name="Meyer W."/>
            <person name="Papon N."/>
            <person name="Bouchara J.P."/>
        </authorList>
    </citation>
    <scope>NUCLEOTIDE SEQUENCE [LARGE SCALE GENOMIC DNA]</scope>
    <source>
        <strain evidence="2 3">IHEM 14462</strain>
    </source>
</reference>
<feature type="chain" id="PRO_5001775017" evidence="1">
    <location>
        <begin position="21"/>
        <end position="464"/>
    </location>
</feature>
<feature type="signal peptide" evidence="1">
    <location>
        <begin position="1"/>
        <end position="20"/>
    </location>
</feature>
<dbReference type="RefSeq" id="XP_016638949.1">
    <property type="nucleotide sequence ID" value="XM_016784126.1"/>
</dbReference>
<keyword evidence="1" id="KW-0732">Signal</keyword>
<dbReference type="GO" id="GO:0102223">
    <property type="term" value="F:4,4'-diapophytoene desaturase (4,4'-diaponeurosporene-forming)"/>
    <property type="evidence" value="ECO:0007669"/>
    <property type="project" value="UniProtKB-EC"/>
</dbReference>
<organism evidence="2 3">
    <name type="scientific">Pseudallescheria apiosperma</name>
    <name type="common">Scedosporium apiospermum</name>
    <dbReference type="NCBI Taxonomy" id="563466"/>
    <lineage>
        <taxon>Eukaryota</taxon>
        <taxon>Fungi</taxon>
        <taxon>Dikarya</taxon>
        <taxon>Ascomycota</taxon>
        <taxon>Pezizomycotina</taxon>
        <taxon>Sordariomycetes</taxon>
        <taxon>Hypocreomycetidae</taxon>
        <taxon>Microascales</taxon>
        <taxon>Microascaceae</taxon>
        <taxon>Scedosporium</taxon>
    </lineage>
</organism>
<keyword evidence="3" id="KW-1185">Reference proteome</keyword>
<dbReference type="OrthoDB" id="5046242at2759"/>
<dbReference type="AlphaFoldDB" id="A0A084FVN8"/>
<dbReference type="EC" id="1.3.99.29" evidence="2"/>
<evidence type="ECO:0000256" key="1">
    <source>
        <dbReference type="SAM" id="SignalP"/>
    </source>
</evidence>
<sequence length="464" mass="51010">MVSLSTYLLAFVLPASLALAKPTSSPVCIVGAGPAGLAAAKALEDKGKDVVVFEKKATVGGKCQAIYKDGFFHPLGAVLFEKAAYVETVKLIEQTGVPYSNLSSGERWYFDWKTGTAAQAPPTPQDVATALVLEYQQYTEFWNTVYRPSSVSGYKNGVPPELAVPGAQWLAQNGYQILGLAMVDAFVTYGYGDYREVPALYVLEFFTPSILAYLLGLTPGYKIDFHKLFAEFSKSIKAQIHLSTNIILISRWRSPIIIYREGHNWLPRIQTCSDLILAFPPTVEALEGAGLILSREEEDLFSAVRVVNYFSSAVKMRQLPGNVSFSPLKTDPFTPVAPEGQPIFFTALHPGSGVANVWSWDADDATKDISRVRRLLTETLSKYNKDPKDTAQKPTPVRDKDVIGFSAVTDYFPHVGPAELDGGWYARFNALMGTSHTYYASGLNSFETVEFALRAGQDIVESYL</sequence>
<dbReference type="HOGENOM" id="CLU_032660_0_0_1"/>
<dbReference type="PANTHER" id="PTHR42841">
    <property type="entry name" value="AMINE OXIDASE"/>
    <property type="match status" value="1"/>
</dbReference>
<dbReference type="GeneID" id="27719761"/>
<proteinExistence type="predicted"/>
<dbReference type="Gene3D" id="1.10.405.20">
    <property type="match status" value="1"/>
</dbReference>
<dbReference type="Gene3D" id="3.30.70.1990">
    <property type="match status" value="1"/>
</dbReference>
<dbReference type="EC" id="1.3.8.2" evidence="2"/>
<dbReference type="EMBL" id="JOWA01000165">
    <property type="protein sequence ID" value="KEZ39150.1"/>
    <property type="molecule type" value="Genomic_DNA"/>
</dbReference>
<dbReference type="InterPro" id="IPR036188">
    <property type="entry name" value="FAD/NAD-bd_sf"/>
</dbReference>
<dbReference type="Proteomes" id="UP000028545">
    <property type="component" value="Unassembled WGS sequence"/>
</dbReference>
<dbReference type="SUPFAM" id="SSF51905">
    <property type="entry name" value="FAD/NAD(P)-binding domain"/>
    <property type="match status" value="1"/>
</dbReference>
<evidence type="ECO:0000313" key="2">
    <source>
        <dbReference type="EMBL" id="KEZ39150.1"/>
    </source>
</evidence>
<dbReference type="OMA" id="PYEFQTE"/>